<name>A0A7W6NYI8_9SPHN</name>
<feature type="chain" id="PRO_5031076766" evidence="1">
    <location>
        <begin position="21"/>
        <end position="172"/>
    </location>
</feature>
<dbReference type="EMBL" id="JACIEH010000003">
    <property type="protein sequence ID" value="MBB4099639.1"/>
    <property type="molecule type" value="Genomic_DNA"/>
</dbReference>
<accession>A0A7W6NYI8</accession>
<dbReference type="RefSeq" id="WP_183999020.1">
    <property type="nucleotide sequence ID" value="NZ_JACIEH010000003.1"/>
</dbReference>
<evidence type="ECO:0000313" key="2">
    <source>
        <dbReference type="EMBL" id="MBB4099639.1"/>
    </source>
</evidence>
<evidence type="ECO:0000313" key="3">
    <source>
        <dbReference type="Proteomes" id="UP000557392"/>
    </source>
</evidence>
<keyword evidence="1" id="KW-0732">Signal</keyword>
<reference evidence="2 3" key="1">
    <citation type="submission" date="2020-08" db="EMBL/GenBank/DDBJ databases">
        <title>Genomic Encyclopedia of Type Strains, Phase IV (KMG-IV): sequencing the most valuable type-strain genomes for metagenomic binning, comparative biology and taxonomic classification.</title>
        <authorList>
            <person name="Goeker M."/>
        </authorList>
    </citation>
    <scope>NUCLEOTIDE SEQUENCE [LARGE SCALE GENOMIC DNA]</scope>
    <source>
        <strain evidence="2 3">DSM 101806</strain>
    </source>
</reference>
<evidence type="ECO:0000256" key="1">
    <source>
        <dbReference type="SAM" id="SignalP"/>
    </source>
</evidence>
<feature type="signal peptide" evidence="1">
    <location>
        <begin position="1"/>
        <end position="20"/>
    </location>
</feature>
<keyword evidence="3" id="KW-1185">Reference proteome</keyword>
<dbReference type="AlphaFoldDB" id="A0A7W6NYI8"/>
<protein>
    <submittedName>
        <fullName evidence="2">Uncharacterized protein</fullName>
    </submittedName>
</protein>
<gene>
    <name evidence="2" type="ORF">GGR46_003211</name>
</gene>
<comment type="caution">
    <text evidence="2">The sequence shown here is derived from an EMBL/GenBank/DDBJ whole genome shotgun (WGS) entry which is preliminary data.</text>
</comment>
<proteinExistence type="predicted"/>
<organism evidence="2 3">
    <name type="scientific">Sphingomonas kyeonggiensis</name>
    <dbReference type="NCBI Taxonomy" id="1268553"/>
    <lineage>
        <taxon>Bacteria</taxon>
        <taxon>Pseudomonadati</taxon>
        <taxon>Pseudomonadota</taxon>
        <taxon>Alphaproteobacteria</taxon>
        <taxon>Sphingomonadales</taxon>
        <taxon>Sphingomonadaceae</taxon>
        <taxon>Sphingomonas</taxon>
    </lineage>
</organism>
<dbReference type="Proteomes" id="UP000557392">
    <property type="component" value="Unassembled WGS sequence"/>
</dbReference>
<sequence>MRNAIWIPAAAMMMAVPAAAQTVTLAPGEGVSVTSPGPAPVVTRMKASLTSFEAAVVRQFEANLFPDAMGANSATVSGEGLPEPEPIAPSRFVAKFMAIGGGKAALLVLENGYDQAIAYRARITVKGKTTPTDVCTVLPGKRGFENWPYAIEKIELSAIALEKYDGGKPRCE</sequence>